<reference evidence="6 7" key="1">
    <citation type="submission" date="2019-01" db="EMBL/GenBank/DDBJ databases">
        <title>Draft genome sequence of Psathyrella aberdarensis IHI B618.</title>
        <authorList>
            <person name="Buettner E."/>
            <person name="Kellner H."/>
        </authorList>
    </citation>
    <scope>NUCLEOTIDE SEQUENCE [LARGE SCALE GENOMIC DNA]</scope>
    <source>
        <strain evidence="6 7">IHI B618</strain>
    </source>
</reference>
<keyword evidence="3" id="KW-0269">Exonuclease</keyword>
<dbReference type="SUPFAM" id="SSF53098">
    <property type="entry name" value="Ribonuclease H-like"/>
    <property type="match status" value="1"/>
</dbReference>
<evidence type="ECO:0000256" key="1">
    <source>
        <dbReference type="ARBA" id="ARBA00022722"/>
    </source>
</evidence>
<evidence type="ECO:0000313" key="6">
    <source>
        <dbReference type="EMBL" id="RXW15871.1"/>
    </source>
</evidence>
<proteinExistence type="predicted"/>
<name>A0A4Q2DAQ9_9AGAR</name>
<gene>
    <name evidence="6" type="ORF">EST38_g9984</name>
</gene>
<feature type="domain" description="Exonuclease" evidence="5">
    <location>
        <begin position="127"/>
        <end position="360"/>
    </location>
</feature>
<keyword evidence="1" id="KW-0540">Nuclease</keyword>
<dbReference type="InterPro" id="IPR012337">
    <property type="entry name" value="RNaseH-like_sf"/>
</dbReference>
<dbReference type="GO" id="GO:0003676">
    <property type="term" value="F:nucleic acid binding"/>
    <property type="evidence" value="ECO:0007669"/>
    <property type="project" value="InterPro"/>
</dbReference>
<dbReference type="Pfam" id="PF00929">
    <property type="entry name" value="RNase_T"/>
    <property type="match status" value="1"/>
</dbReference>
<sequence>MVQLLNIRLNDWGTSWLAVILLLMVMILSRRLYSYWFQNKSPRRRVRSPGDTTTVQTHTARIRFRDFIPTLSETNLSLLKPRESDSLEGADPAAHDMRYHPRWPKKKKASVPDVVEAPKRVEQPVDMFLVLDIEGTCNKGTDFNFPNEIIEFPVCLLRWKDKTEDGTASELEVVDEFRTFVRPTWRPTLSDFCKELTGITQDQVDSAPVFSEVLDQFKDFMIKHGMINEHEERLVRFSWCSDGPFDVRDFVVKQCHISKVRMPSWLQGDVLDIRTTVVNWTTLQLDQHAKPMPRRSANIAAQLKVLGLPDFQGREHSGIDVSTVDYENLPNSQLTTPFVAIQDARNLARIVTELARLGMPLRPNTLIKPNRKWPWMGKRGQVLEEFVS</sequence>
<dbReference type="InterPro" id="IPR051274">
    <property type="entry name" value="3-5_Exoribonuclease"/>
</dbReference>
<comment type="caution">
    <text evidence="6">The sequence shown here is derived from an EMBL/GenBank/DDBJ whole genome shotgun (WGS) entry which is preliminary data.</text>
</comment>
<protein>
    <recommendedName>
        <fullName evidence="5">Exonuclease domain-containing protein</fullName>
    </recommendedName>
</protein>
<dbReference type="InterPro" id="IPR036397">
    <property type="entry name" value="RNaseH_sf"/>
</dbReference>
<evidence type="ECO:0000313" key="7">
    <source>
        <dbReference type="Proteomes" id="UP000290288"/>
    </source>
</evidence>
<dbReference type="OrthoDB" id="448399at2759"/>
<keyword evidence="2" id="KW-0378">Hydrolase</keyword>
<organism evidence="6 7">
    <name type="scientific">Candolleomyces aberdarensis</name>
    <dbReference type="NCBI Taxonomy" id="2316362"/>
    <lineage>
        <taxon>Eukaryota</taxon>
        <taxon>Fungi</taxon>
        <taxon>Dikarya</taxon>
        <taxon>Basidiomycota</taxon>
        <taxon>Agaricomycotina</taxon>
        <taxon>Agaricomycetes</taxon>
        <taxon>Agaricomycetidae</taxon>
        <taxon>Agaricales</taxon>
        <taxon>Agaricineae</taxon>
        <taxon>Psathyrellaceae</taxon>
        <taxon>Candolleomyces</taxon>
    </lineage>
</organism>
<evidence type="ECO:0000256" key="3">
    <source>
        <dbReference type="ARBA" id="ARBA00022839"/>
    </source>
</evidence>
<dbReference type="Proteomes" id="UP000290288">
    <property type="component" value="Unassembled WGS sequence"/>
</dbReference>
<dbReference type="CDD" id="cd06133">
    <property type="entry name" value="ERI-1_3'hExo_like"/>
    <property type="match status" value="1"/>
</dbReference>
<keyword evidence="4" id="KW-0812">Transmembrane</keyword>
<evidence type="ECO:0000256" key="2">
    <source>
        <dbReference type="ARBA" id="ARBA00022801"/>
    </source>
</evidence>
<dbReference type="PANTHER" id="PTHR23044:SF61">
    <property type="entry name" value="3'-5' EXORIBONUCLEASE 1-RELATED"/>
    <property type="match status" value="1"/>
</dbReference>
<keyword evidence="7" id="KW-1185">Reference proteome</keyword>
<evidence type="ECO:0000256" key="4">
    <source>
        <dbReference type="SAM" id="Phobius"/>
    </source>
</evidence>
<keyword evidence="4" id="KW-1133">Transmembrane helix</keyword>
<feature type="transmembrane region" description="Helical" evidence="4">
    <location>
        <begin position="12"/>
        <end position="33"/>
    </location>
</feature>
<dbReference type="Gene3D" id="3.30.420.10">
    <property type="entry name" value="Ribonuclease H-like superfamily/Ribonuclease H"/>
    <property type="match status" value="1"/>
</dbReference>
<dbReference type="AlphaFoldDB" id="A0A4Q2DAQ9"/>
<dbReference type="EMBL" id="SDEE01000500">
    <property type="protein sequence ID" value="RXW15871.1"/>
    <property type="molecule type" value="Genomic_DNA"/>
</dbReference>
<dbReference type="PANTHER" id="PTHR23044">
    <property type="entry name" value="3'-5' EXONUCLEASE ERI1-RELATED"/>
    <property type="match status" value="1"/>
</dbReference>
<accession>A0A4Q2DAQ9</accession>
<dbReference type="STRING" id="2316362.A0A4Q2DAQ9"/>
<evidence type="ECO:0000259" key="5">
    <source>
        <dbReference type="SMART" id="SM00479"/>
    </source>
</evidence>
<dbReference type="GO" id="GO:0000175">
    <property type="term" value="F:3'-5'-RNA exonuclease activity"/>
    <property type="evidence" value="ECO:0007669"/>
    <property type="project" value="InterPro"/>
</dbReference>
<dbReference type="SMART" id="SM00479">
    <property type="entry name" value="EXOIII"/>
    <property type="match status" value="1"/>
</dbReference>
<dbReference type="InterPro" id="IPR047201">
    <property type="entry name" value="ERI-1_3'hExo-like"/>
</dbReference>
<keyword evidence="4" id="KW-0472">Membrane</keyword>
<dbReference type="InterPro" id="IPR013520">
    <property type="entry name" value="Ribonucl_H"/>
</dbReference>